<comment type="caution">
    <text evidence="1">The sequence shown here is derived from an EMBL/GenBank/DDBJ whole genome shotgun (WGS) entry which is preliminary data.</text>
</comment>
<protein>
    <submittedName>
        <fullName evidence="1">Uncharacterized protein</fullName>
    </submittedName>
</protein>
<accession>A0ACB7ZC23</accession>
<keyword evidence="2" id="KW-1185">Reference proteome</keyword>
<dbReference type="Proteomes" id="UP000828048">
    <property type="component" value="Chromosome 12"/>
</dbReference>
<organism evidence="1 2">
    <name type="scientific">Vaccinium darrowii</name>
    <dbReference type="NCBI Taxonomy" id="229202"/>
    <lineage>
        <taxon>Eukaryota</taxon>
        <taxon>Viridiplantae</taxon>
        <taxon>Streptophyta</taxon>
        <taxon>Embryophyta</taxon>
        <taxon>Tracheophyta</taxon>
        <taxon>Spermatophyta</taxon>
        <taxon>Magnoliopsida</taxon>
        <taxon>eudicotyledons</taxon>
        <taxon>Gunneridae</taxon>
        <taxon>Pentapetalae</taxon>
        <taxon>asterids</taxon>
        <taxon>Ericales</taxon>
        <taxon>Ericaceae</taxon>
        <taxon>Vaccinioideae</taxon>
        <taxon>Vaccinieae</taxon>
        <taxon>Vaccinium</taxon>
    </lineage>
</organism>
<sequence length="162" mass="18376">MSSNENQWKYRGIRLSRKGDKWVSVIQVQRSRKCIWLCTFETPELKATAHDIASKKLRGQEVFLNFSANLEYYQMPASSLPKDIRATAVSAMAAYMRANSSGSGTKVVEVIDEFIDEEEMFNMPKMIVYMANAMHVGLPQIYGHGTRQHDEVKPAEVPQSKA</sequence>
<name>A0ACB7ZC23_9ERIC</name>
<proteinExistence type="predicted"/>
<dbReference type="EMBL" id="CM037162">
    <property type="protein sequence ID" value="KAH7863016.1"/>
    <property type="molecule type" value="Genomic_DNA"/>
</dbReference>
<reference evidence="1 2" key="1">
    <citation type="journal article" date="2021" name="Hortic Res">
        <title>High-quality reference genome and annotation aids understanding of berry development for evergreen blueberry (Vaccinium darrowii).</title>
        <authorList>
            <person name="Yu J."/>
            <person name="Hulse-Kemp A.M."/>
            <person name="Babiker E."/>
            <person name="Staton M."/>
        </authorList>
    </citation>
    <scope>NUCLEOTIDE SEQUENCE [LARGE SCALE GENOMIC DNA]</scope>
    <source>
        <strain evidence="2">cv. NJ 8807/NJ 8810</strain>
        <tissue evidence="1">Young leaf</tissue>
    </source>
</reference>
<gene>
    <name evidence="1" type="ORF">Vadar_012226</name>
</gene>
<evidence type="ECO:0000313" key="2">
    <source>
        <dbReference type="Proteomes" id="UP000828048"/>
    </source>
</evidence>
<evidence type="ECO:0000313" key="1">
    <source>
        <dbReference type="EMBL" id="KAH7863016.1"/>
    </source>
</evidence>